<dbReference type="KEGG" id="cml:BN424_2137"/>
<proteinExistence type="predicted"/>
<dbReference type="Pfam" id="PF11114">
    <property type="entry name" value="Minor_capsid_2"/>
    <property type="match status" value="1"/>
</dbReference>
<dbReference type="OrthoDB" id="2221953at2"/>
<dbReference type="STRING" id="1234679.BN424_2137"/>
<dbReference type="EMBL" id="HE999757">
    <property type="protein sequence ID" value="CCO11578.2"/>
    <property type="molecule type" value="Genomic_DNA"/>
</dbReference>
<organism evidence="1 2">
    <name type="scientific">Carnobacterium maltaromaticum LMA28</name>
    <dbReference type="NCBI Taxonomy" id="1234679"/>
    <lineage>
        <taxon>Bacteria</taxon>
        <taxon>Bacillati</taxon>
        <taxon>Bacillota</taxon>
        <taxon>Bacilli</taxon>
        <taxon>Lactobacillales</taxon>
        <taxon>Carnobacteriaceae</taxon>
        <taxon>Carnobacterium</taxon>
    </lineage>
</organism>
<dbReference type="RefSeq" id="WP_015076727.1">
    <property type="nucleotide sequence ID" value="NC_019425.2"/>
</dbReference>
<dbReference type="HOGENOM" id="CLU_122298_1_0_9"/>
<accession>K8EIB3</accession>
<dbReference type="Proteomes" id="UP000000212">
    <property type="component" value="Chromosome"/>
</dbReference>
<evidence type="ECO:0000313" key="2">
    <source>
        <dbReference type="Proteomes" id="UP000000212"/>
    </source>
</evidence>
<dbReference type="AlphaFoldDB" id="K8EIB3"/>
<dbReference type="InterPro" id="IPR021080">
    <property type="entry name" value="Minor_capsid_protein"/>
</dbReference>
<name>K8EIB3_CARML</name>
<evidence type="ECO:0000313" key="1">
    <source>
        <dbReference type="EMBL" id="CCO11578.2"/>
    </source>
</evidence>
<gene>
    <name evidence="1" type="ORF">BN424_2137</name>
</gene>
<sequence>MKARVTVRFNGNFHKKRIKQAVKKSVEIVTIQAAKDSNKYIAKDTGATESSVWSASNFPLGRIVWSTKYAAAIYFGTQSLRRDKNPLASHLWFEVAKKNNLEKWLRITKNAIKSNL</sequence>
<reference evidence="2" key="1">
    <citation type="journal article" date="2013" name="Genome Announc.">
        <title>Complete Chromosome Sequence of Carnobacterium maltaromaticum LMA 28.</title>
        <authorList>
            <person name="Cailliez-Grimal C."/>
            <person name="Chaillou S."/>
            <person name="Anba-Mondoloni J."/>
            <person name="Loux V."/>
            <person name="Afzal M.I."/>
            <person name="Rahman A."/>
            <person name="Kergourlay G."/>
            <person name="Champomier-Verges M.C."/>
            <person name="Zagorec M."/>
            <person name="Dalgaard P."/>
            <person name="Leisner J.J."/>
            <person name="Prevost H."/>
            <person name="Revol-Junelles A.M."/>
            <person name="Borges F."/>
        </authorList>
    </citation>
    <scope>NUCLEOTIDE SEQUENCE</scope>
    <source>
        <strain evidence="2">LMA28</strain>
    </source>
</reference>
<keyword evidence="2" id="KW-1185">Reference proteome</keyword>
<protein>
    <recommendedName>
        <fullName evidence="3">Minor capsid protein</fullName>
    </recommendedName>
</protein>
<evidence type="ECO:0008006" key="3">
    <source>
        <dbReference type="Google" id="ProtNLM"/>
    </source>
</evidence>